<protein>
    <recommendedName>
        <fullName evidence="3">HAT C-terminal dimerisation domain-containing protein</fullName>
    </recommendedName>
</protein>
<sequence>DSAVHAGALGEDEMPSVRLNTLIMGSYLYQYTHNFHSVYYVYKFFPNEAMKPSQLKEHLTKIHGEKADKAFFQTLKEQQGWRSITSLFTRKMNQSDSGPVASYNISLLIAKCGQPYTVGEKLVLPAIRKVISTVLERDPTQVLKSIPLSNYIVARRINKMGADTEEQLCAILRDSPLTLQDETTIPNNNFLFSKYLKTDTKGQTIFNALYGYLQEKSIPITNILACATDDAPSMVGRYHSFTALLKEQVLKVRTVLCILHHHNLVAKCNSPPLNESLNIAVKAVNKIKAHALNDRLFRLLCQENDEIFERRLLLTNVRWLSRGNCLVLFYYRNIVEFLESIGSALGEQVTSSHCDIMYLADFFEKMNKVTLKLQGNGFTLVQCKAVDKSHLQAVSVSEELTDDRLFIYVEHLKTVRADLKMRFWDLLDLEVPVWVVQPFQADVVDCDIVIQEHLVDVQCDVEAQAIFRTFGWGSMWTKYATRYPTLWEKARLLLLVFPTTYLVEQGFSQVLHMQSKYRNRLNLATSGALWLKLSSLQPAIKKLAEKHQVQGSH</sequence>
<accession>A0A3B5L3S9</accession>
<evidence type="ECO:0008006" key="3">
    <source>
        <dbReference type="Google" id="ProtNLM"/>
    </source>
</evidence>
<dbReference type="Ensembl" id="ENSXCOT00000007066.1">
    <property type="protein sequence ID" value="ENSXCOP00000006978.1"/>
    <property type="gene ID" value="ENSXCOG00000005392.1"/>
</dbReference>
<evidence type="ECO:0000313" key="2">
    <source>
        <dbReference type="Proteomes" id="UP000261380"/>
    </source>
</evidence>
<dbReference type="PANTHER" id="PTHR45913">
    <property type="entry name" value="EPM2A-INTERACTING PROTEIN 1"/>
    <property type="match status" value="1"/>
</dbReference>
<reference evidence="1" key="1">
    <citation type="submission" date="2025-08" db="UniProtKB">
        <authorList>
            <consortium name="Ensembl"/>
        </authorList>
    </citation>
    <scope>IDENTIFICATION</scope>
</reference>
<name>A0A3B5L3S9_9TELE</name>
<organism evidence="1 2">
    <name type="scientific">Xiphophorus couchianus</name>
    <name type="common">Monterrey platyfish</name>
    <dbReference type="NCBI Taxonomy" id="32473"/>
    <lineage>
        <taxon>Eukaryota</taxon>
        <taxon>Metazoa</taxon>
        <taxon>Chordata</taxon>
        <taxon>Craniata</taxon>
        <taxon>Vertebrata</taxon>
        <taxon>Euteleostomi</taxon>
        <taxon>Actinopterygii</taxon>
        <taxon>Neopterygii</taxon>
        <taxon>Teleostei</taxon>
        <taxon>Neoteleostei</taxon>
        <taxon>Acanthomorphata</taxon>
        <taxon>Ovalentaria</taxon>
        <taxon>Atherinomorphae</taxon>
        <taxon>Cyprinodontiformes</taxon>
        <taxon>Poeciliidae</taxon>
        <taxon>Poeciliinae</taxon>
        <taxon>Xiphophorus</taxon>
    </lineage>
</organism>
<dbReference type="STRING" id="32473.ENSXCOP00000006978"/>
<evidence type="ECO:0000313" key="1">
    <source>
        <dbReference type="Ensembl" id="ENSXCOP00000006978.1"/>
    </source>
</evidence>
<proteinExistence type="predicted"/>
<dbReference type="PANTHER" id="PTHR45913:SF22">
    <property type="entry name" value="SCAN BOX DOMAIN-CONTAINING PROTEIN"/>
    <property type="match status" value="1"/>
</dbReference>
<reference evidence="1" key="2">
    <citation type="submission" date="2025-09" db="UniProtKB">
        <authorList>
            <consortium name="Ensembl"/>
        </authorList>
    </citation>
    <scope>IDENTIFICATION</scope>
</reference>
<dbReference type="Proteomes" id="UP000261380">
    <property type="component" value="Unplaced"/>
</dbReference>
<keyword evidence="2" id="KW-1185">Reference proteome</keyword>
<dbReference type="GeneTree" id="ENSGT00940000160807"/>
<dbReference type="AlphaFoldDB" id="A0A3B5L3S9"/>